<keyword evidence="3" id="KW-0804">Transcription</keyword>
<dbReference type="SMART" id="SM00347">
    <property type="entry name" value="HTH_MARR"/>
    <property type="match status" value="1"/>
</dbReference>
<dbReference type="InterPro" id="IPR036390">
    <property type="entry name" value="WH_DNA-bd_sf"/>
</dbReference>
<dbReference type="SUPFAM" id="SSF46785">
    <property type="entry name" value="Winged helix' DNA-binding domain"/>
    <property type="match status" value="1"/>
</dbReference>
<protein>
    <submittedName>
        <fullName evidence="5">MarR family transcriptional regulator</fullName>
    </submittedName>
</protein>
<dbReference type="EMBL" id="DXHP01000062">
    <property type="protein sequence ID" value="HIW06221.1"/>
    <property type="molecule type" value="Genomic_DNA"/>
</dbReference>
<proteinExistence type="predicted"/>
<dbReference type="PANTHER" id="PTHR42756">
    <property type="entry name" value="TRANSCRIPTIONAL REGULATOR, MARR"/>
    <property type="match status" value="1"/>
</dbReference>
<feature type="domain" description="HTH marR-type" evidence="4">
    <location>
        <begin position="23"/>
        <end position="155"/>
    </location>
</feature>
<accession>A0A9D1Q6A1</accession>
<dbReference type="Proteomes" id="UP000823934">
    <property type="component" value="Unassembled WGS sequence"/>
</dbReference>
<evidence type="ECO:0000256" key="2">
    <source>
        <dbReference type="ARBA" id="ARBA00023125"/>
    </source>
</evidence>
<keyword evidence="2" id="KW-0238">DNA-binding</keyword>
<reference evidence="5" key="1">
    <citation type="journal article" date="2021" name="PeerJ">
        <title>Extensive microbial diversity within the chicken gut microbiome revealed by metagenomics and culture.</title>
        <authorList>
            <person name="Gilroy R."/>
            <person name="Ravi A."/>
            <person name="Getino M."/>
            <person name="Pursley I."/>
            <person name="Horton D.L."/>
            <person name="Alikhan N.F."/>
            <person name="Baker D."/>
            <person name="Gharbi K."/>
            <person name="Hall N."/>
            <person name="Watson M."/>
            <person name="Adriaenssens E.M."/>
            <person name="Foster-Nyarko E."/>
            <person name="Jarju S."/>
            <person name="Secka A."/>
            <person name="Antonio M."/>
            <person name="Oren A."/>
            <person name="Chaudhuri R.R."/>
            <person name="La Ragione R."/>
            <person name="Hildebrand F."/>
            <person name="Pallen M.J."/>
        </authorList>
    </citation>
    <scope>NUCLEOTIDE SEQUENCE</scope>
    <source>
        <strain evidence="5">CHK160-9182</strain>
    </source>
</reference>
<dbReference type="Pfam" id="PF01047">
    <property type="entry name" value="MarR"/>
    <property type="match status" value="1"/>
</dbReference>
<dbReference type="InterPro" id="IPR036388">
    <property type="entry name" value="WH-like_DNA-bd_sf"/>
</dbReference>
<gene>
    <name evidence="5" type="ORF">H9889_02710</name>
</gene>
<dbReference type="GO" id="GO:0003677">
    <property type="term" value="F:DNA binding"/>
    <property type="evidence" value="ECO:0007669"/>
    <property type="project" value="UniProtKB-KW"/>
</dbReference>
<keyword evidence="1" id="KW-0805">Transcription regulation</keyword>
<dbReference type="PRINTS" id="PR00598">
    <property type="entry name" value="HTHMARR"/>
</dbReference>
<comment type="caution">
    <text evidence="5">The sequence shown here is derived from an EMBL/GenBank/DDBJ whole genome shotgun (WGS) entry which is preliminary data.</text>
</comment>
<dbReference type="GO" id="GO:0003700">
    <property type="term" value="F:DNA-binding transcription factor activity"/>
    <property type="evidence" value="ECO:0007669"/>
    <property type="project" value="InterPro"/>
</dbReference>
<dbReference type="PANTHER" id="PTHR42756:SF1">
    <property type="entry name" value="TRANSCRIPTIONAL REPRESSOR OF EMRAB OPERON"/>
    <property type="match status" value="1"/>
</dbReference>
<evidence type="ECO:0000259" key="4">
    <source>
        <dbReference type="PROSITE" id="PS50995"/>
    </source>
</evidence>
<organism evidence="5 6">
    <name type="scientific">Candidatus Ignatzschineria merdigallinarum</name>
    <dbReference type="NCBI Taxonomy" id="2838621"/>
    <lineage>
        <taxon>Bacteria</taxon>
        <taxon>Pseudomonadati</taxon>
        <taxon>Pseudomonadota</taxon>
        <taxon>Gammaproteobacteria</taxon>
        <taxon>Cardiobacteriales</taxon>
        <taxon>Ignatzschineriaceae</taxon>
        <taxon>Ignatzschineria</taxon>
    </lineage>
</organism>
<sequence>MLETKHQALIDVIGLQRSDALTNLKLCMKLLSTTTAIDRSCKEKLNQYQLSESRLLVLTLLQEKGALTPQVIAELSGVSKASMTQQLNTLFKDHLIEKQEVIEDRRKYSVVLTKEGKDLIAKALEEHTQWIQTITNTLTPEEMEQLDHILGKIITNVRSA</sequence>
<evidence type="ECO:0000313" key="6">
    <source>
        <dbReference type="Proteomes" id="UP000823934"/>
    </source>
</evidence>
<dbReference type="AlphaFoldDB" id="A0A9D1Q6A1"/>
<dbReference type="InterPro" id="IPR000835">
    <property type="entry name" value="HTH_MarR-typ"/>
</dbReference>
<evidence type="ECO:0000256" key="3">
    <source>
        <dbReference type="ARBA" id="ARBA00023163"/>
    </source>
</evidence>
<reference evidence="5" key="2">
    <citation type="submission" date="2021-04" db="EMBL/GenBank/DDBJ databases">
        <authorList>
            <person name="Gilroy R."/>
        </authorList>
    </citation>
    <scope>NUCLEOTIDE SEQUENCE</scope>
    <source>
        <strain evidence="5">CHK160-9182</strain>
    </source>
</reference>
<dbReference type="PROSITE" id="PS50995">
    <property type="entry name" value="HTH_MARR_2"/>
    <property type="match status" value="1"/>
</dbReference>
<dbReference type="Gene3D" id="1.10.10.10">
    <property type="entry name" value="Winged helix-like DNA-binding domain superfamily/Winged helix DNA-binding domain"/>
    <property type="match status" value="1"/>
</dbReference>
<name>A0A9D1Q6A1_9GAMM</name>
<evidence type="ECO:0000256" key="1">
    <source>
        <dbReference type="ARBA" id="ARBA00023015"/>
    </source>
</evidence>
<evidence type="ECO:0000313" key="5">
    <source>
        <dbReference type="EMBL" id="HIW06221.1"/>
    </source>
</evidence>